<proteinExistence type="predicted"/>
<evidence type="ECO:0000313" key="2">
    <source>
        <dbReference type="Proteomes" id="UP000228495"/>
    </source>
</evidence>
<reference evidence="1 2" key="1">
    <citation type="submission" date="2017-09" db="EMBL/GenBank/DDBJ databases">
        <title>Depth-based differentiation of microbial function through sediment-hosted aquifers and enrichment of novel symbionts in the deep terrestrial subsurface.</title>
        <authorList>
            <person name="Probst A.J."/>
            <person name="Ladd B."/>
            <person name="Jarett J.K."/>
            <person name="Geller-Mcgrath D.E."/>
            <person name="Sieber C.M."/>
            <person name="Emerson J.B."/>
            <person name="Anantharaman K."/>
            <person name="Thomas B.C."/>
            <person name="Malmstrom R."/>
            <person name="Stieglmeier M."/>
            <person name="Klingl A."/>
            <person name="Woyke T."/>
            <person name="Ryan C.M."/>
            <person name="Banfield J.F."/>
        </authorList>
    </citation>
    <scope>NUCLEOTIDE SEQUENCE [LARGE SCALE GENOMIC DNA]</scope>
    <source>
        <strain evidence="1">CG22_combo_CG10-13_8_21_14_all_39_12</strain>
    </source>
</reference>
<dbReference type="AlphaFoldDB" id="A0A2H0BFG4"/>
<dbReference type="Proteomes" id="UP000228495">
    <property type="component" value="Unassembled WGS sequence"/>
</dbReference>
<protein>
    <submittedName>
        <fullName evidence="1">Uncharacterized protein</fullName>
    </submittedName>
</protein>
<evidence type="ECO:0000313" key="1">
    <source>
        <dbReference type="EMBL" id="PIP56417.1"/>
    </source>
</evidence>
<dbReference type="EMBL" id="PCSU01000055">
    <property type="protein sequence ID" value="PIP56417.1"/>
    <property type="molecule type" value="Genomic_DNA"/>
</dbReference>
<organism evidence="1 2">
    <name type="scientific">candidate division WWE3 bacterium CG22_combo_CG10-13_8_21_14_all_39_12</name>
    <dbReference type="NCBI Taxonomy" id="1975094"/>
    <lineage>
        <taxon>Bacteria</taxon>
        <taxon>Katanobacteria</taxon>
    </lineage>
</organism>
<name>A0A2H0BFG4_UNCKA</name>
<gene>
    <name evidence="1" type="ORF">COX05_03080</name>
</gene>
<sequence>MTTPTPILVTVWQSEYGKNLNRVEQSDGRPKELSVSKSHLTIDLWGDWIPEMDHFYFDGLLYRFSPNTNRLYIQDFKTQQERGLQTPWYGVQGFLMADNTVRRPFVVSHMPRWADKPVVFQIDWPK</sequence>
<accession>A0A2H0BFG4</accession>
<comment type="caution">
    <text evidence="1">The sequence shown here is derived from an EMBL/GenBank/DDBJ whole genome shotgun (WGS) entry which is preliminary data.</text>
</comment>